<dbReference type="InterPro" id="IPR036291">
    <property type="entry name" value="NAD(P)-bd_dom_sf"/>
</dbReference>
<dbReference type="InterPro" id="IPR002347">
    <property type="entry name" value="SDR_fam"/>
</dbReference>
<evidence type="ECO:0000313" key="1">
    <source>
        <dbReference type="EMBL" id="CAF1217613.1"/>
    </source>
</evidence>
<dbReference type="InterPro" id="IPR051468">
    <property type="entry name" value="Fungal_SecMetab_SDRs"/>
</dbReference>
<evidence type="ECO:0000313" key="2">
    <source>
        <dbReference type="Proteomes" id="UP000663891"/>
    </source>
</evidence>
<dbReference type="GO" id="GO:0016491">
    <property type="term" value="F:oxidoreductase activity"/>
    <property type="evidence" value="ECO:0007669"/>
    <property type="project" value="TreeGrafter"/>
</dbReference>
<dbReference type="SUPFAM" id="SSF51735">
    <property type="entry name" value="NAD(P)-binding Rossmann-fold domains"/>
    <property type="match status" value="1"/>
</dbReference>
<reference evidence="1" key="1">
    <citation type="submission" date="2021-02" db="EMBL/GenBank/DDBJ databases">
        <authorList>
            <person name="Nowell W R."/>
        </authorList>
    </citation>
    <scope>NUCLEOTIDE SEQUENCE</scope>
</reference>
<name>A0A814XL45_9BILA</name>
<dbReference type="AlphaFoldDB" id="A0A814XL45"/>
<dbReference type="GO" id="GO:0005737">
    <property type="term" value="C:cytoplasm"/>
    <property type="evidence" value="ECO:0007669"/>
    <property type="project" value="TreeGrafter"/>
</dbReference>
<accession>A0A814XL45</accession>
<gene>
    <name evidence="1" type="ORF">VCS650_LOCUS26533</name>
</gene>
<dbReference type="PANTHER" id="PTHR43544">
    <property type="entry name" value="SHORT-CHAIN DEHYDROGENASE/REDUCTASE"/>
    <property type="match status" value="1"/>
</dbReference>
<protein>
    <submittedName>
        <fullName evidence="1">Uncharacterized protein</fullName>
    </submittedName>
</protein>
<dbReference type="Pfam" id="PF00106">
    <property type="entry name" value="adh_short"/>
    <property type="match status" value="1"/>
</dbReference>
<dbReference type="Gene3D" id="3.40.50.720">
    <property type="entry name" value="NAD(P)-binding Rossmann-like Domain"/>
    <property type="match status" value="2"/>
</dbReference>
<organism evidence="1 2">
    <name type="scientific">Adineta steineri</name>
    <dbReference type="NCBI Taxonomy" id="433720"/>
    <lineage>
        <taxon>Eukaryota</taxon>
        <taxon>Metazoa</taxon>
        <taxon>Spiralia</taxon>
        <taxon>Gnathifera</taxon>
        <taxon>Rotifera</taxon>
        <taxon>Eurotatoria</taxon>
        <taxon>Bdelloidea</taxon>
        <taxon>Adinetida</taxon>
        <taxon>Adinetidae</taxon>
        <taxon>Adineta</taxon>
    </lineage>
</organism>
<sequence>MSVDQLSSSSSISAAELETCIKVLSKFESNDGYPSIESKEFDQIRPIIQNLFHIGKRSSRKANKVQRREKRVIDRKAKNQCLLRSSRAKNLQQLQLEHILVPDGVALIEHNKTHTPQRLTQPINCYICKLKYRTLHFFYDRLCPSCATFNYDKRLQTTDLTNKIALVTGGRVKIGYRIVLKLLRTNCFVITTSRFPMDFLNRLNKEQDFEQWKDHIHIYGVDFRYSKLVEFFTQMLINKYDRLDFIINNACQTIQRTNEYYQHLFTNEKLTNYSLLSAGEQKILDGNLQFYQQLIPCSNRIQDISYPLALPSTSNDMIVETSSIISNTSFDVNQQPIDFRSTNSWLLRLDELSTTEINEVLAINTLAPFILNSKLKILMGEKHPNPDSIKFIINVSAMEGSFSRVNKTDRHPHTNAAKAALNMMTRTSAIDYKRSNIYMVSVDTGWINDEKPIEKAMKAMINHDFQTPLDEEDAAARVLDPIIDTYRQLAKEETNINIPYGCFLKDYVKCDW</sequence>
<dbReference type="PANTHER" id="PTHR43544:SF2">
    <property type="entry name" value="OXIDOREDUCTASE"/>
    <property type="match status" value="1"/>
</dbReference>
<dbReference type="Proteomes" id="UP000663891">
    <property type="component" value="Unassembled WGS sequence"/>
</dbReference>
<proteinExistence type="predicted"/>
<comment type="caution">
    <text evidence="1">The sequence shown here is derived from an EMBL/GenBank/DDBJ whole genome shotgun (WGS) entry which is preliminary data.</text>
</comment>
<dbReference type="OrthoDB" id="5296at2759"/>
<dbReference type="EMBL" id="CAJNON010000358">
    <property type="protein sequence ID" value="CAF1217613.1"/>
    <property type="molecule type" value="Genomic_DNA"/>
</dbReference>